<proteinExistence type="predicted"/>
<protein>
    <submittedName>
        <fullName evidence="1">Uncharacterized protein</fullName>
    </submittedName>
</protein>
<name>A0ABV2QD90_9BURK</name>
<sequence length="67" mass="7005">MVCPDALRAFPYAGRPQRTPPAAWQSQLRGGTGMACSAALALRGVALSGLTDASKRISFRSLLSELG</sequence>
<comment type="caution">
    <text evidence="1">The sequence shown here is derived from an EMBL/GenBank/DDBJ whole genome shotgun (WGS) entry which is preliminary data.</text>
</comment>
<reference evidence="1 2" key="1">
    <citation type="submission" date="2024-06" db="EMBL/GenBank/DDBJ databases">
        <title>Sorghum-associated microbial communities from plants grown in Nebraska, USA.</title>
        <authorList>
            <person name="Schachtman D."/>
        </authorList>
    </citation>
    <scope>NUCLEOTIDE SEQUENCE [LARGE SCALE GENOMIC DNA]</scope>
    <source>
        <strain evidence="1 2">2709</strain>
    </source>
</reference>
<evidence type="ECO:0000313" key="2">
    <source>
        <dbReference type="Proteomes" id="UP001549320"/>
    </source>
</evidence>
<dbReference type="EMBL" id="JBEPSH010000007">
    <property type="protein sequence ID" value="MET4578565.1"/>
    <property type="molecule type" value="Genomic_DNA"/>
</dbReference>
<evidence type="ECO:0000313" key="1">
    <source>
        <dbReference type="EMBL" id="MET4578565.1"/>
    </source>
</evidence>
<dbReference type="Proteomes" id="UP001549320">
    <property type="component" value="Unassembled WGS sequence"/>
</dbReference>
<gene>
    <name evidence="1" type="ORF">ABIE13_003681</name>
</gene>
<keyword evidence="2" id="KW-1185">Reference proteome</keyword>
<accession>A0ABV2QD90</accession>
<organism evidence="1 2">
    <name type="scientific">Ottowia thiooxydans</name>
    <dbReference type="NCBI Taxonomy" id="219182"/>
    <lineage>
        <taxon>Bacteria</taxon>
        <taxon>Pseudomonadati</taxon>
        <taxon>Pseudomonadota</taxon>
        <taxon>Betaproteobacteria</taxon>
        <taxon>Burkholderiales</taxon>
        <taxon>Comamonadaceae</taxon>
        <taxon>Ottowia</taxon>
    </lineage>
</organism>